<reference evidence="2" key="1">
    <citation type="submission" date="2020-06" db="EMBL/GenBank/DDBJ databases">
        <title>WGS assembly of Ceratodon purpureus strain R40.</title>
        <authorList>
            <person name="Carey S.B."/>
            <person name="Jenkins J."/>
            <person name="Shu S."/>
            <person name="Lovell J.T."/>
            <person name="Sreedasyam A."/>
            <person name="Maumus F."/>
            <person name="Tiley G.P."/>
            <person name="Fernandez-Pozo N."/>
            <person name="Barry K."/>
            <person name="Chen C."/>
            <person name="Wang M."/>
            <person name="Lipzen A."/>
            <person name="Daum C."/>
            <person name="Saski C.A."/>
            <person name="Payton A.C."/>
            <person name="Mcbreen J.C."/>
            <person name="Conrad R.E."/>
            <person name="Kollar L.M."/>
            <person name="Olsson S."/>
            <person name="Huttunen S."/>
            <person name="Landis J.B."/>
            <person name="Wickett N.J."/>
            <person name="Johnson M.G."/>
            <person name="Rensing S.A."/>
            <person name="Grimwood J."/>
            <person name="Schmutz J."/>
            <person name="Mcdaniel S.F."/>
        </authorList>
    </citation>
    <scope>NUCLEOTIDE SEQUENCE</scope>
    <source>
        <strain evidence="2">R40</strain>
    </source>
</reference>
<evidence type="ECO:0000313" key="3">
    <source>
        <dbReference type="Proteomes" id="UP000822688"/>
    </source>
</evidence>
<organism evidence="2 3">
    <name type="scientific">Ceratodon purpureus</name>
    <name type="common">Fire moss</name>
    <name type="synonym">Dicranum purpureum</name>
    <dbReference type="NCBI Taxonomy" id="3225"/>
    <lineage>
        <taxon>Eukaryota</taxon>
        <taxon>Viridiplantae</taxon>
        <taxon>Streptophyta</taxon>
        <taxon>Embryophyta</taxon>
        <taxon>Bryophyta</taxon>
        <taxon>Bryophytina</taxon>
        <taxon>Bryopsida</taxon>
        <taxon>Dicranidae</taxon>
        <taxon>Pseudoditrichales</taxon>
        <taxon>Ditrichaceae</taxon>
        <taxon>Ceratodon</taxon>
    </lineage>
</organism>
<sequence length="106" mass="11257">MRLQSSATEGGSEGEVEWEATTARECSTAGELGEAGKQGNEEAGSRMTALTGRREAGSREPGKRVRGQPNQGYEGKGRMKPHTPSHEGTSVGADPPQACTPWLHHK</sequence>
<feature type="region of interest" description="Disordered" evidence="1">
    <location>
        <begin position="1"/>
        <end position="106"/>
    </location>
</feature>
<keyword evidence="3" id="KW-1185">Reference proteome</keyword>
<gene>
    <name evidence="2" type="ORF">KC19_VG054300</name>
</gene>
<dbReference type="EMBL" id="CM026426">
    <property type="protein sequence ID" value="KAG0571926.1"/>
    <property type="molecule type" value="Genomic_DNA"/>
</dbReference>
<proteinExistence type="predicted"/>
<feature type="compositionally biased region" description="Basic and acidic residues" evidence="1">
    <location>
        <begin position="52"/>
        <end position="63"/>
    </location>
</feature>
<dbReference type="Proteomes" id="UP000822688">
    <property type="component" value="Chromosome V"/>
</dbReference>
<comment type="caution">
    <text evidence="2">The sequence shown here is derived from an EMBL/GenBank/DDBJ whole genome shotgun (WGS) entry which is preliminary data.</text>
</comment>
<evidence type="ECO:0000313" key="2">
    <source>
        <dbReference type="EMBL" id="KAG0571926.1"/>
    </source>
</evidence>
<name>A0A8T0HM81_CERPU</name>
<evidence type="ECO:0000256" key="1">
    <source>
        <dbReference type="SAM" id="MobiDB-lite"/>
    </source>
</evidence>
<dbReference type="AlphaFoldDB" id="A0A8T0HM81"/>
<protein>
    <submittedName>
        <fullName evidence="2">Uncharacterized protein</fullName>
    </submittedName>
</protein>
<accession>A0A8T0HM81</accession>